<comment type="caution">
    <text evidence="2">The sequence shown here is derived from an EMBL/GenBank/DDBJ whole genome shotgun (WGS) entry which is preliminary data.</text>
</comment>
<keyword evidence="3" id="KW-1185">Reference proteome</keyword>
<dbReference type="HOGENOM" id="CLU_003522_4_0_6"/>
<organism evidence="2 3">
    <name type="scientific">Reinekea blandensis MED297</name>
    <dbReference type="NCBI Taxonomy" id="314283"/>
    <lineage>
        <taxon>Bacteria</taxon>
        <taxon>Pseudomonadati</taxon>
        <taxon>Pseudomonadota</taxon>
        <taxon>Gammaproteobacteria</taxon>
        <taxon>Oceanospirillales</taxon>
        <taxon>Saccharospirillaceae</taxon>
        <taxon>Reinekea</taxon>
    </lineage>
</organism>
<protein>
    <recommendedName>
        <fullName evidence="1">YhdP central domain-containing protein</fullName>
    </recommendedName>
</protein>
<dbReference type="Proteomes" id="UP000005953">
    <property type="component" value="Unassembled WGS sequence"/>
</dbReference>
<evidence type="ECO:0000313" key="3">
    <source>
        <dbReference type="Proteomes" id="UP000005953"/>
    </source>
</evidence>
<gene>
    <name evidence="2" type="ORF">MED297_14155</name>
</gene>
<feature type="domain" description="YhdP central" evidence="1">
    <location>
        <begin position="15"/>
        <end position="1258"/>
    </location>
</feature>
<accession>A4BGL7</accession>
<dbReference type="PANTHER" id="PTHR38690">
    <property type="entry name" value="PROTEASE-RELATED"/>
    <property type="match status" value="1"/>
</dbReference>
<reference evidence="2 3" key="1">
    <citation type="submission" date="2006-02" db="EMBL/GenBank/DDBJ databases">
        <authorList>
            <person name="Pinhassi J."/>
            <person name="Pedros-Alio C."/>
            <person name="Ferriera S."/>
            <person name="Johnson J."/>
            <person name="Kravitz S."/>
            <person name="Halpern A."/>
            <person name="Remington K."/>
            <person name="Beeson K."/>
            <person name="Tran B."/>
            <person name="Rogers Y.-H."/>
            <person name="Friedman R."/>
            <person name="Venter J.C."/>
        </authorList>
    </citation>
    <scope>NUCLEOTIDE SEQUENCE [LARGE SCALE GENOMIC DNA]</scope>
    <source>
        <strain evidence="2 3">MED297</strain>
    </source>
</reference>
<dbReference type="InterPro" id="IPR011836">
    <property type="entry name" value="YhdP"/>
</dbReference>
<name>A4BGL7_9GAMM</name>
<evidence type="ECO:0000259" key="1">
    <source>
        <dbReference type="Pfam" id="PF13116"/>
    </source>
</evidence>
<dbReference type="InterPro" id="IPR025263">
    <property type="entry name" value="YhdP_central"/>
</dbReference>
<dbReference type="STRING" id="314283.MED297_14155"/>
<dbReference type="RefSeq" id="WP_008042792.1">
    <property type="nucleotide sequence ID" value="NZ_CH724149.1"/>
</dbReference>
<proteinExistence type="predicted"/>
<dbReference type="Pfam" id="PF13116">
    <property type="entry name" value="YhdP"/>
    <property type="match status" value="1"/>
</dbReference>
<dbReference type="EMBL" id="AAOE01000017">
    <property type="protein sequence ID" value="EAR08665.1"/>
    <property type="molecule type" value="Genomic_DNA"/>
</dbReference>
<evidence type="ECO:0000313" key="2">
    <source>
        <dbReference type="EMBL" id="EAR08665.1"/>
    </source>
</evidence>
<dbReference type="PANTHER" id="PTHR38690:SF1">
    <property type="entry name" value="PROTEASE"/>
    <property type="match status" value="1"/>
</dbReference>
<sequence>MASMFQSRFWTAARNALLKVAAFWVLVLAAYLALGRQFFPYIDRIQPEIEVWLSGQLGTPVTIGELHGEWVRFNPVVHLSDVTLGDDIRVAQMTLAPGIYESISRGGLSFIRFELTDFQAELIETREGWSLQGLSGSGGRVELSELLALLQRQQEVNFVNTRLAVRPLELPRFELILHDGQLAGYGSENFLVARASIRANQIDVPIELQLETSQIQNTKNRLYLRHGTIDLSPWLQEVADGIGRAEMAGEYWLNLDGSQWRDLTVRLTTESLTYAGTYDVIELNGAHFEGYVERRENGIETWLNLSDYQIGDREFETTQAKLDYRADRLKVEWDSLPADLVGAFLALDDPNGFWRNLAPQGFVEQGVMTMTGGNAESLKLSAQIDDLRFQAHKGVPGLQQLSGNIRVEGSRGRLQATSPNAQLHLPGLYAEPFDSEVTAAELEWSSAPGQGLFARGAGEVILKSGRSAVDGRTGTPQSVQVNWSSISPFLVNRQAGREALVDVQLTAQDVSYPWALALADNANVAESTLSWMSNRIEQARFPLVHLNYLSAVDVNGRNRSQFFLESEVQQGQVRFLDDWASAFNLNGQLSLDRQGLAVSGQAGEYPGFLISDYHLNLPFATNVLSLDLALSADASDTLGFLQRGPLSSNLNGLLDTWTAQGPLSGNLQLSVPLSAPEDFQVAIESRLEGVSADLGNLDLTLTEIAGPLSFNLEQGLQSQGLQLKHDGLVQRVGFQAPLGGDGAQLDLTVTGETAIRYWGERFSDAYLTDNPAIVSHDTTVEVNNGRTLIRSKSDLSTMALDFPEPMNKSAGMDWPLSLEVVLDERNWTMIKASADERLQSYFELDQNRAIRRGTVAYQRPLNVRGDEGVYFDIRSDNLDASAWWQAIQQTRELYQQSNADDAQVSFEALIQAVDIRSDRLSYLAQDWGNAHLTLLRNDDAWLTEFDANEGQGQVLIPHDDAELFVDVDWLNLTTEPSTVAFEDELDPLKAFRPTDVPPMQVQINKLIWNQRDLGSWRGEVQRQDSAMVVQNVTGEMTGAELTGQLVWSFSDGEHLSRYTGRVAVGDIQQVLNTWGYAPVLSSTSGWFDMAIDWQGSPAFFDFKRIRGGIDLRLNRGSIVQIDDYEGLKLIGLLNFTRVIQRLALDFSDLLQSGITFDMVEGELIFDRGFARVGEKLIIDGSATKFKFSGDADLLADEVDIDMVFTVPLSSTFPLVALLAGVSPQAAAAIYVTERVFNNELERLSSARMHITGSFNDPVTRFYRVFDNNLGEDGPSVTDRVNQVVPDGVVTP</sequence>